<dbReference type="AlphaFoldDB" id="A0A0F9RRV5"/>
<protein>
    <submittedName>
        <fullName evidence="1">Uncharacterized protein</fullName>
    </submittedName>
</protein>
<dbReference type="EMBL" id="LAZR01001013">
    <property type="protein sequence ID" value="KKN52572.1"/>
    <property type="molecule type" value="Genomic_DNA"/>
</dbReference>
<organism evidence="1">
    <name type="scientific">marine sediment metagenome</name>
    <dbReference type="NCBI Taxonomy" id="412755"/>
    <lineage>
        <taxon>unclassified sequences</taxon>
        <taxon>metagenomes</taxon>
        <taxon>ecological metagenomes</taxon>
    </lineage>
</organism>
<proteinExistence type="predicted"/>
<name>A0A0F9RRV5_9ZZZZ</name>
<gene>
    <name evidence="1" type="ORF">LCGC14_0611240</name>
</gene>
<reference evidence="1" key="1">
    <citation type="journal article" date="2015" name="Nature">
        <title>Complex archaea that bridge the gap between prokaryotes and eukaryotes.</title>
        <authorList>
            <person name="Spang A."/>
            <person name="Saw J.H."/>
            <person name="Jorgensen S.L."/>
            <person name="Zaremba-Niedzwiedzka K."/>
            <person name="Martijn J."/>
            <person name="Lind A.E."/>
            <person name="van Eijk R."/>
            <person name="Schleper C."/>
            <person name="Guy L."/>
            <person name="Ettema T.J."/>
        </authorList>
    </citation>
    <scope>NUCLEOTIDE SEQUENCE</scope>
</reference>
<evidence type="ECO:0000313" key="1">
    <source>
        <dbReference type="EMBL" id="KKN52572.1"/>
    </source>
</evidence>
<comment type="caution">
    <text evidence="1">The sequence shown here is derived from an EMBL/GenBank/DDBJ whole genome shotgun (WGS) entry which is preliminary data.</text>
</comment>
<sequence>MAIAVVDNSSPTSGNLNDVAWDAYNATVAALLTEHDSAGAHNLTAYVTKALFDANTILYTTTDDTPVALTVAASRIIGRASSGAIAALTAAQVLTLIGVESGATADQTEADILTLLGLTSGEVDQVGNLGATTVSATQWGYVGAMTKDPIGGDATAGRIVRTSYITIANGSNASTLKCTLVSRWNGDAIAETDNVAKGATTGSFTLDAAGTHLRVEAAGLTGNVLYTLANIIHNASNTSISTWTEADANDIEIQLKLITTGTAQDMTVLVDTGIILLDILYITDA</sequence>
<accession>A0A0F9RRV5</accession>